<comment type="caution">
    <text evidence="2">The sequence shown here is derived from an EMBL/GenBank/DDBJ whole genome shotgun (WGS) entry which is preliminary data.</text>
</comment>
<protein>
    <submittedName>
        <fullName evidence="2">Uncharacterized protein</fullName>
    </submittedName>
</protein>
<feature type="region of interest" description="Disordered" evidence="1">
    <location>
        <begin position="1"/>
        <end position="25"/>
    </location>
</feature>
<sequence>MNVNSTGSLAGAADSDAAAEPAGAEPLGEALSPAALLLLFPPHAASVVDNARMRPSETDNFRLFAIDF</sequence>
<evidence type="ECO:0000256" key="1">
    <source>
        <dbReference type="SAM" id="MobiDB-lite"/>
    </source>
</evidence>
<proteinExistence type="predicted"/>
<organism evidence="2 3">
    <name type="scientific">Cohnella ginsengisoli</name>
    <dbReference type="NCBI Taxonomy" id="425004"/>
    <lineage>
        <taxon>Bacteria</taxon>
        <taxon>Bacillati</taxon>
        <taxon>Bacillota</taxon>
        <taxon>Bacilli</taxon>
        <taxon>Bacillales</taxon>
        <taxon>Paenibacillaceae</taxon>
        <taxon>Cohnella</taxon>
    </lineage>
</organism>
<evidence type="ECO:0000313" key="2">
    <source>
        <dbReference type="EMBL" id="MDG0791730.1"/>
    </source>
</evidence>
<feature type="compositionally biased region" description="Low complexity" evidence="1">
    <location>
        <begin position="7"/>
        <end position="25"/>
    </location>
</feature>
<dbReference type="Proteomes" id="UP001153387">
    <property type="component" value="Unassembled WGS sequence"/>
</dbReference>
<gene>
    <name evidence="2" type="ORF">OMP38_13255</name>
</gene>
<name>A0A9X4KL90_9BACL</name>
<dbReference type="EMBL" id="JAPDHZ010000003">
    <property type="protein sequence ID" value="MDG0791730.1"/>
    <property type="molecule type" value="Genomic_DNA"/>
</dbReference>
<keyword evidence="3" id="KW-1185">Reference proteome</keyword>
<dbReference type="RefSeq" id="WP_277565583.1">
    <property type="nucleotide sequence ID" value="NZ_JAPDHZ010000003.1"/>
</dbReference>
<evidence type="ECO:0000313" key="3">
    <source>
        <dbReference type="Proteomes" id="UP001153387"/>
    </source>
</evidence>
<accession>A0A9X4KL90</accession>
<dbReference type="AlphaFoldDB" id="A0A9X4KL90"/>
<reference evidence="2 3" key="1">
    <citation type="submission" date="2022-10" db="EMBL/GenBank/DDBJ databases">
        <title>Comparative genomic analysis of Cohnella hashimotonis sp. nov., isolated from the International Space Station.</title>
        <authorList>
            <person name="Simpson A."/>
            <person name="Venkateswaran K."/>
        </authorList>
    </citation>
    <scope>NUCLEOTIDE SEQUENCE [LARGE SCALE GENOMIC DNA]</scope>
    <source>
        <strain evidence="2 3">DSM 18997</strain>
    </source>
</reference>